<dbReference type="PANTHER" id="PTHR35137">
    <property type="entry name" value="CHROMOPHORE LYASE CRL, CHLOROPLASTIC"/>
    <property type="match status" value="1"/>
</dbReference>
<keyword evidence="5" id="KW-1185">Reference proteome</keyword>
<protein>
    <recommendedName>
        <fullName evidence="3">Chromophore lyase CpcT/CpeT</fullName>
        <ecNumber evidence="3">4.-.-.-</ecNumber>
    </recommendedName>
</protein>
<keyword evidence="2 3" id="KW-0456">Lyase</keyword>
<dbReference type="OrthoDB" id="509174at2"/>
<dbReference type="Proteomes" id="UP000017396">
    <property type="component" value="Chromosome"/>
</dbReference>
<sequence>MSKSDLLLLAHWMAGDFSNRDQALAQPQLFAHIHIYFRPLPSAFFGTPGFYSEQVYDYDLWNPYRQGVHRLVDLGDSIVVENYGLKEAALYAGAGHDRDILLTIPRDGLERRPGCAMVFRREGEHFLGSVEPGNRCLIQRNGRQTYLVSEVELSETTWESLDRGMDIDTDEQVWGSKAGPLVFKKHQSFAAEVQADGV</sequence>
<dbReference type="CDD" id="cd16338">
    <property type="entry name" value="CpcT"/>
    <property type="match status" value="1"/>
</dbReference>
<dbReference type="PANTHER" id="PTHR35137:SF1">
    <property type="entry name" value="CHROMOPHORE LYASE CRL, CHLOROPLASTIC"/>
    <property type="match status" value="1"/>
</dbReference>
<dbReference type="HOGENOM" id="CLU_092589_0_0_3"/>
<evidence type="ECO:0000313" key="5">
    <source>
        <dbReference type="Proteomes" id="UP000017396"/>
    </source>
</evidence>
<dbReference type="HAMAP" id="MF_01460">
    <property type="entry name" value="Chrphore_lyase_CpxT"/>
    <property type="match status" value="1"/>
</dbReference>
<dbReference type="EMBL" id="CP003587">
    <property type="protein sequence ID" value="AGY60534.1"/>
    <property type="molecule type" value="Genomic_DNA"/>
</dbReference>
<dbReference type="eggNOG" id="ENOG502Z8CK">
    <property type="taxonomic scope" value="Bacteria"/>
</dbReference>
<dbReference type="GO" id="GO:0017006">
    <property type="term" value="P:protein-tetrapyrrole linkage"/>
    <property type="evidence" value="ECO:0007669"/>
    <property type="project" value="UniProtKB-UniRule"/>
</dbReference>
<evidence type="ECO:0000256" key="2">
    <source>
        <dbReference type="ARBA" id="ARBA00023239"/>
    </source>
</evidence>
<comment type="function">
    <text evidence="3">Covalently attaches a chromophore to Cys residue(s) of phycobiliproteins.</text>
</comment>
<dbReference type="RefSeq" id="WP_023175898.1">
    <property type="nucleotide sequence ID" value="NC_022600.1"/>
</dbReference>
<organism evidence="4 5">
    <name type="scientific">Gloeobacter kilaueensis (strain ATCC BAA-2537 / CCAP 1431/1 / ULC 316 / JS1)</name>
    <dbReference type="NCBI Taxonomy" id="1183438"/>
    <lineage>
        <taxon>Bacteria</taxon>
        <taxon>Bacillati</taxon>
        <taxon>Cyanobacteriota</taxon>
        <taxon>Cyanophyceae</taxon>
        <taxon>Gloeobacterales</taxon>
        <taxon>Gloeobacteraceae</taxon>
        <taxon>Gloeobacter</taxon>
    </lineage>
</organism>
<proteinExistence type="inferred from homology"/>
<dbReference type="InterPro" id="IPR010404">
    <property type="entry name" value="CpcT/CpeT"/>
</dbReference>
<evidence type="ECO:0000256" key="3">
    <source>
        <dbReference type="HAMAP-Rule" id="MF_01460"/>
    </source>
</evidence>
<reference evidence="4 5" key="1">
    <citation type="journal article" date="2013" name="PLoS ONE">
        <title>Cultivation and Complete Genome Sequencing of Gloeobacter kilaueensis sp. nov., from a Lava Cave in Kilauea Caldera, Hawai'i.</title>
        <authorList>
            <person name="Saw J.H."/>
            <person name="Schatz M."/>
            <person name="Brown M.V."/>
            <person name="Kunkel D.D."/>
            <person name="Foster J.S."/>
            <person name="Shick H."/>
            <person name="Christensen S."/>
            <person name="Hou S."/>
            <person name="Wan X."/>
            <person name="Donachie S.P."/>
        </authorList>
    </citation>
    <scope>NUCLEOTIDE SEQUENCE [LARGE SCALE GENOMIC DNA]</scope>
    <source>
        <strain evidence="5">JS</strain>
    </source>
</reference>
<gene>
    <name evidence="3" type="primary">cpcT</name>
    <name evidence="4" type="ORF">GKIL_4288</name>
</gene>
<dbReference type="InterPro" id="IPR038672">
    <property type="entry name" value="CpcT/CpeT_sf"/>
</dbReference>
<accession>U5QSA9</accession>
<dbReference type="Gene3D" id="2.40.128.590">
    <property type="entry name" value="CpcT/CpeT domain"/>
    <property type="match status" value="1"/>
</dbReference>
<dbReference type="GO" id="GO:0016829">
    <property type="term" value="F:lyase activity"/>
    <property type="evidence" value="ECO:0007669"/>
    <property type="project" value="UniProtKB-KW"/>
</dbReference>
<dbReference type="Pfam" id="PF06206">
    <property type="entry name" value="CpeT"/>
    <property type="match status" value="1"/>
</dbReference>
<dbReference type="AlphaFoldDB" id="U5QSA9"/>
<dbReference type="EC" id="4.-.-.-" evidence="3"/>
<name>U5QSA9_GLOK1</name>
<dbReference type="KEGG" id="glj:GKIL_4288"/>
<comment type="similarity">
    <text evidence="1 3">Belongs to the CpcT/CpeT biliprotein lyase family.</text>
</comment>
<evidence type="ECO:0000256" key="1">
    <source>
        <dbReference type="ARBA" id="ARBA00008206"/>
    </source>
</evidence>
<evidence type="ECO:0000313" key="4">
    <source>
        <dbReference type="EMBL" id="AGY60534.1"/>
    </source>
</evidence>
<dbReference type="STRING" id="1183438.GKIL_4288"/>